<accession>A0A9N9EYF5</accession>
<reference evidence="1" key="1">
    <citation type="submission" date="2021-06" db="EMBL/GenBank/DDBJ databases">
        <authorList>
            <person name="Kallberg Y."/>
            <person name="Tangrot J."/>
            <person name="Rosling A."/>
        </authorList>
    </citation>
    <scope>NUCLEOTIDE SEQUENCE</scope>
    <source>
        <strain evidence="1">UK204</strain>
    </source>
</reference>
<dbReference type="EMBL" id="CAJVPQ010007398">
    <property type="protein sequence ID" value="CAG8696310.1"/>
    <property type="molecule type" value="Genomic_DNA"/>
</dbReference>
<evidence type="ECO:0000313" key="1">
    <source>
        <dbReference type="EMBL" id="CAG8696310.1"/>
    </source>
</evidence>
<dbReference type="AlphaFoldDB" id="A0A9N9EYF5"/>
<proteinExistence type="predicted"/>
<comment type="caution">
    <text evidence="1">The sequence shown here is derived from an EMBL/GenBank/DDBJ whole genome shotgun (WGS) entry which is preliminary data.</text>
</comment>
<feature type="non-terminal residue" evidence="1">
    <location>
        <position position="62"/>
    </location>
</feature>
<organism evidence="1 2">
    <name type="scientific">Funneliformis caledonium</name>
    <dbReference type="NCBI Taxonomy" id="1117310"/>
    <lineage>
        <taxon>Eukaryota</taxon>
        <taxon>Fungi</taxon>
        <taxon>Fungi incertae sedis</taxon>
        <taxon>Mucoromycota</taxon>
        <taxon>Glomeromycotina</taxon>
        <taxon>Glomeromycetes</taxon>
        <taxon>Glomerales</taxon>
        <taxon>Glomeraceae</taxon>
        <taxon>Funneliformis</taxon>
    </lineage>
</organism>
<dbReference type="OrthoDB" id="10495628at2759"/>
<keyword evidence="2" id="KW-1185">Reference proteome</keyword>
<sequence>MFEIYLSLASRSYRDSPVSAHASVVFTAPTKMEKNENLARRQISCVKSPSGEMTCTPPPPIQ</sequence>
<gene>
    <name evidence="1" type="ORF">FCALED_LOCUS13240</name>
</gene>
<name>A0A9N9EYF5_9GLOM</name>
<evidence type="ECO:0000313" key="2">
    <source>
        <dbReference type="Proteomes" id="UP000789570"/>
    </source>
</evidence>
<dbReference type="Proteomes" id="UP000789570">
    <property type="component" value="Unassembled WGS sequence"/>
</dbReference>
<protein>
    <submittedName>
        <fullName evidence="1">4709_t:CDS:1</fullName>
    </submittedName>
</protein>